<gene>
    <name evidence="6" type="ORF">AFCDBAGC_4689</name>
</gene>
<dbReference type="PROSITE" id="PS51736">
    <property type="entry name" value="RECOMBINASES_3"/>
    <property type="match status" value="1"/>
</dbReference>
<proteinExistence type="predicted"/>
<evidence type="ECO:0000256" key="3">
    <source>
        <dbReference type="ARBA" id="ARBA00023172"/>
    </source>
</evidence>
<accession>A0ABQ4QPJ8</accession>
<organism evidence="6 7">
    <name type="scientific">Methylobacterium cerastii</name>
    <dbReference type="NCBI Taxonomy" id="932741"/>
    <lineage>
        <taxon>Bacteria</taxon>
        <taxon>Pseudomonadati</taxon>
        <taxon>Pseudomonadota</taxon>
        <taxon>Alphaproteobacteria</taxon>
        <taxon>Hyphomicrobiales</taxon>
        <taxon>Methylobacteriaceae</taxon>
        <taxon>Methylobacterium</taxon>
    </lineage>
</organism>
<protein>
    <recommendedName>
        <fullName evidence="5">Resolvase/invertase-type recombinase catalytic domain-containing protein</fullName>
    </recommendedName>
</protein>
<feature type="active site" description="O-(5'-phospho-DNA)-serine intermediate" evidence="4">
    <location>
        <position position="13"/>
    </location>
</feature>
<evidence type="ECO:0000256" key="1">
    <source>
        <dbReference type="ARBA" id="ARBA00022908"/>
    </source>
</evidence>
<reference evidence="6 7" key="1">
    <citation type="journal article" date="2021" name="Front. Microbiol.">
        <title>Comprehensive Comparative Genomics and Phenotyping of Methylobacterium Species.</title>
        <authorList>
            <person name="Alessa O."/>
            <person name="Ogura Y."/>
            <person name="Fujitani Y."/>
            <person name="Takami H."/>
            <person name="Hayashi T."/>
            <person name="Sahin N."/>
            <person name="Tani A."/>
        </authorList>
    </citation>
    <scope>NUCLEOTIDE SEQUENCE [LARGE SCALE GENOMIC DNA]</scope>
    <source>
        <strain evidence="6 7">DSM 23679</strain>
    </source>
</reference>
<dbReference type="SUPFAM" id="SSF53041">
    <property type="entry name" value="Resolvase-like"/>
    <property type="match status" value="1"/>
</dbReference>
<dbReference type="PANTHER" id="PTHR30461:SF2">
    <property type="entry name" value="SERINE RECOMBINASE PINE-RELATED"/>
    <property type="match status" value="1"/>
</dbReference>
<dbReference type="Gene3D" id="3.40.50.1390">
    <property type="entry name" value="Resolvase, N-terminal catalytic domain"/>
    <property type="match status" value="1"/>
</dbReference>
<keyword evidence="1" id="KW-0229">DNA integration</keyword>
<keyword evidence="3" id="KW-0233">DNA recombination</keyword>
<name>A0ABQ4QPJ8_9HYPH</name>
<keyword evidence="7" id="KW-1185">Reference proteome</keyword>
<dbReference type="EMBL" id="BPQG01000095">
    <property type="protein sequence ID" value="GJD46805.1"/>
    <property type="molecule type" value="Genomic_DNA"/>
</dbReference>
<dbReference type="SMART" id="SM00857">
    <property type="entry name" value="Resolvase"/>
    <property type="match status" value="1"/>
</dbReference>
<dbReference type="InterPro" id="IPR006119">
    <property type="entry name" value="Resolv_N"/>
</dbReference>
<dbReference type="Pfam" id="PF00239">
    <property type="entry name" value="Resolvase"/>
    <property type="match status" value="1"/>
</dbReference>
<dbReference type="PANTHER" id="PTHR30461">
    <property type="entry name" value="DNA-INVERTASE FROM LAMBDOID PROPHAGE"/>
    <property type="match status" value="1"/>
</dbReference>
<evidence type="ECO:0000256" key="2">
    <source>
        <dbReference type="ARBA" id="ARBA00023125"/>
    </source>
</evidence>
<evidence type="ECO:0000313" key="6">
    <source>
        <dbReference type="EMBL" id="GJD46805.1"/>
    </source>
</evidence>
<dbReference type="CDD" id="cd00338">
    <property type="entry name" value="Ser_Recombinase"/>
    <property type="match status" value="1"/>
</dbReference>
<dbReference type="Proteomes" id="UP001055117">
    <property type="component" value="Unassembled WGS sequence"/>
</dbReference>
<dbReference type="PROSITE" id="PS00397">
    <property type="entry name" value="RECOMBINASES_1"/>
    <property type="match status" value="1"/>
</dbReference>
<dbReference type="RefSeq" id="WP_238273098.1">
    <property type="nucleotide sequence ID" value="NZ_BPQG01000095.1"/>
</dbReference>
<feature type="domain" description="Resolvase/invertase-type recombinase catalytic" evidence="5">
    <location>
        <begin position="5"/>
        <end position="141"/>
    </location>
</feature>
<evidence type="ECO:0000256" key="4">
    <source>
        <dbReference type="PROSITE-ProRule" id="PRU10137"/>
    </source>
</evidence>
<sequence>MANGRFVSYLRVSTDRQGRSGLGLEAQRAAVTDYLNGGAWSLVAEVVEIESGANADRPELARAMALCRAHRATLVVAKLDRLARDAHFLLGLDKAGIDFVACDMPSANRMTVGIMAVVAEEERRMISARTKAALAAAKARGQKLGGFRGRAGTAADTARAREARAGNADSHAEALSPIIARIDPAGTASLRTVAAALEAEGIPTPSGRGTWTPTAVARLRARLQPSST</sequence>
<dbReference type="InterPro" id="IPR050639">
    <property type="entry name" value="SSR_resolvase"/>
</dbReference>
<comment type="caution">
    <text evidence="6">The sequence shown here is derived from an EMBL/GenBank/DDBJ whole genome shotgun (WGS) entry which is preliminary data.</text>
</comment>
<dbReference type="InterPro" id="IPR006118">
    <property type="entry name" value="Recombinase_CS"/>
</dbReference>
<evidence type="ECO:0000313" key="7">
    <source>
        <dbReference type="Proteomes" id="UP001055117"/>
    </source>
</evidence>
<dbReference type="InterPro" id="IPR036162">
    <property type="entry name" value="Resolvase-like_N_sf"/>
</dbReference>
<keyword evidence="2" id="KW-0238">DNA-binding</keyword>
<evidence type="ECO:0000259" key="5">
    <source>
        <dbReference type="PROSITE" id="PS51736"/>
    </source>
</evidence>